<dbReference type="InterPro" id="IPR046347">
    <property type="entry name" value="bZIP_sf"/>
</dbReference>
<dbReference type="CDD" id="cd14687">
    <property type="entry name" value="bZIP_ATF2"/>
    <property type="match status" value="1"/>
</dbReference>
<feature type="compositionally biased region" description="Polar residues" evidence="6">
    <location>
        <begin position="19"/>
        <end position="62"/>
    </location>
</feature>
<dbReference type="GO" id="GO:0003700">
    <property type="term" value="F:DNA-binding transcription factor activity"/>
    <property type="evidence" value="ECO:0007669"/>
    <property type="project" value="InterPro"/>
</dbReference>
<dbReference type="PROSITE" id="PS50217">
    <property type="entry name" value="BZIP"/>
    <property type="match status" value="1"/>
</dbReference>
<dbReference type="Gene3D" id="1.20.5.170">
    <property type="match status" value="1"/>
</dbReference>
<evidence type="ECO:0000256" key="5">
    <source>
        <dbReference type="SAM" id="Coils"/>
    </source>
</evidence>
<evidence type="ECO:0000256" key="2">
    <source>
        <dbReference type="ARBA" id="ARBA00023015"/>
    </source>
</evidence>
<gene>
    <name evidence="8" type="ORF">B0T10DRAFT_373670</name>
</gene>
<organism evidence="8 9">
    <name type="scientific">Thelonectria olida</name>
    <dbReference type="NCBI Taxonomy" id="1576542"/>
    <lineage>
        <taxon>Eukaryota</taxon>
        <taxon>Fungi</taxon>
        <taxon>Dikarya</taxon>
        <taxon>Ascomycota</taxon>
        <taxon>Pezizomycotina</taxon>
        <taxon>Sordariomycetes</taxon>
        <taxon>Hypocreomycetidae</taxon>
        <taxon>Hypocreales</taxon>
        <taxon>Nectriaceae</taxon>
        <taxon>Thelonectria</taxon>
    </lineage>
</organism>
<feature type="domain" description="BZIP" evidence="7">
    <location>
        <begin position="130"/>
        <end position="190"/>
    </location>
</feature>
<dbReference type="PROSITE" id="PS00036">
    <property type="entry name" value="BZIP_BASIC"/>
    <property type="match status" value="1"/>
</dbReference>
<evidence type="ECO:0000313" key="8">
    <source>
        <dbReference type="EMBL" id="KAH6871337.1"/>
    </source>
</evidence>
<feature type="compositionally biased region" description="Polar residues" evidence="6">
    <location>
        <begin position="1"/>
        <end position="10"/>
    </location>
</feature>
<dbReference type="Proteomes" id="UP000777438">
    <property type="component" value="Unassembled WGS sequence"/>
</dbReference>
<evidence type="ECO:0000256" key="6">
    <source>
        <dbReference type="SAM" id="MobiDB-lite"/>
    </source>
</evidence>
<feature type="compositionally biased region" description="Basic and acidic residues" evidence="6">
    <location>
        <begin position="63"/>
        <end position="74"/>
    </location>
</feature>
<feature type="non-terminal residue" evidence="8">
    <location>
        <position position="214"/>
    </location>
</feature>
<keyword evidence="2" id="KW-0805">Transcription regulation</keyword>
<keyword evidence="4" id="KW-0539">Nucleus</keyword>
<name>A0A9P8VR26_9HYPO</name>
<dbReference type="InterPro" id="IPR004827">
    <property type="entry name" value="bZIP"/>
</dbReference>
<evidence type="ECO:0000256" key="4">
    <source>
        <dbReference type="ARBA" id="ARBA00023242"/>
    </source>
</evidence>
<feature type="compositionally biased region" description="Polar residues" evidence="6">
    <location>
        <begin position="99"/>
        <end position="111"/>
    </location>
</feature>
<accession>A0A9P8VR26</accession>
<comment type="caution">
    <text evidence="8">The sequence shown here is derived from an EMBL/GenBank/DDBJ whole genome shotgun (WGS) entry which is preliminary data.</text>
</comment>
<evidence type="ECO:0000256" key="3">
    <source>
        <dbReference type="ARBA" id="ARBA00023163"/>
    </source>
</evidence>
<dbReference type="EMBL" id="JAGPYM010000056">
    <property type="protein sequence ID" value="KAH6871337.1"/>
    <property type="molecule type" value="Genomic_DNA"/>
</dbReference>
<protein>
    <recommendedName>
        <fullName evidence="7">BZIP domain-containing protein</fullName>
    </recommendedName>
</protein>
<feature type="coiled-coil region" evidence="5">
    <location>
        <begin position="145"/>
        <end position="179"/>
    </location>
</feature>
<comment type="subcellular location">
    <subcellularLocation>
        <location evidence="1">Nucleus</location>
    </subcellularLocation>
</comment>
<dbReference type="Pfam" id="PF00170">
    <property type="entry name" value="bZIP_1"/>
    <property type="match status" value="1"/>
</dbReference>
<keyword evidence="5" id="KW-0175">Coiled coil</keyword>
<reference evidence="8 9" key="1">
    <citation type="journal article" date="2021" name="Nat. Commun.">
        <title>Genetic determinants of endophytism in the Arabidopsis root mycobiome.</title>
        <authorList>
            <person name="Mesny F."/>
            <person name="Miyauchi S."/>
            <person name="Thiergart T."/>
            <person name="Pickel B."/>
            <person name="Atanasova L."/>
            <person name="Karlsson M."/>
            <person name="Huettel B."/>
            <person name="Barry K.W."/>
            <person name="Haridas S."/>
            <person name="Chen C."/>
            <person name="Bauer D."/>
            <person name="Andreopoulos W."/>
            <person name="Pangilinan J."/>
            <person name="LaButti K."/>
            <person name="Riley R."/>
            <person name="Lipzen A."/>
            <person name="Clum A."/>
            <person name="Drula E."/>
            <person name="Henrissat B."/>
            <person name="Kohler A."/>
            <person name="Grigoriev I.V."/>
            <person name="Martin F.M."/>
            <person name="Hacquard S."/>
        </authorList>
    </citation>
    <scope>NUCLEOTIDE SEQUENCE [LARGE SCALE GENOMIC DNA]</scope>
    <source>
        <strain evidence="8 9">MPI-CAGE-CH-0241</strain>
    </source>
</reference>
<feature type="non-terminal residue" evidence="8">
    <location>
        <position position="1"/>
    </location>
</feature>
<dbReference type="SUPFAM" id="SSF57959">
    <property type="entry name" value="Leucine zipper domain"/>
    <property type="match status" value="1"/>
</dbReference>
<keyword evidence="9" id="KW-1185">Reference proteome</keyword>
<evidence type="ECO:0000313" key="9">
    <source>
        <dbReference type="Proteomes" id="UP000777438"/>
    </source>
</evidence>
<proteinExistence type="predicted"/>
<dbReference type="SMART" id="SM00338">
    <property type="entry name" value="BRLZ"/>
    <property type="match status" value="1"/>
</dbReference>
<feature type="region of interest" description="Disordered" evidence="6">
    <location>
        <begin position="1"/>
        <end position="136"/>
    </location>
</feature>
<dbReference type="InterPro" id="IPR051027">
    <property type="entry name" value="bZIP_transcription_factors"/>
</dbReference>
<sequence length="214" mass="24543">DVTGTLSQHALTPDDASFASHSDQTDCQIDQSYRSFTGKFQSPEQENATKLPNNSPSSSYNQLEHEETTTENPKKQPHRRKKPPSDEVLPTKSSRRKCTLTNQLEKNQVSLSGVARDEARHGSTKSKGWKNKNLERNRQAAIRCRTRKREDNEKLKSAEKKMEQQHIRLSSEVEALTTEIYRLKSELLLHSGCNCTLIQSHFENGFQRYIRAMQ</sequence>
<keyword evidence="3" id="KW-0804">Transcription</keyword>
<evidence type="ECO:0000259" key="7">
    <source>
        <dbReference type="PROSITE" id="PS50217"/>
    </source>
</evidence>
<dbReference type="OrthoDB" id="295274at2759"/>
<dbReference type="PANTHER" id="PTHR19304">
    <property type="entry name" value="CYCLIC-AMP RESPONSE ELEMENT BINDING PROTEIN"/>
    <property type="match status" value="1"/>
</dbReference>
<dbReference type="GO" id="GO:0005634">
    <property type="term" value="C:nucleus"/>
    <property type="evidence" value="ECO:0007669"/>
    <property type="project" value="UniProtKB-SubCell"/>
</dbReference>
<dbReference type="AlphaFoldDB" id="A0A9P8VR26"/>
<evidence type="ECO:0000256" key="1">
    <source>
        <dbReference type="ARBA" id="ARBA00004123"/>
    </source>
</evidence>